<dbReference type="AlphaFoldDB" id="A0A438D051"/>
<organism evidence="1 2">
    <name type="scientific">Vitis vinifera</name>
    <name type="common">Grape</name>
    <dbReference type="NCBI Taxonomy" id="29760"/>
    <lineage>
        <taxon>Eukaryota</taxon>
        <taxon>Viridiplantae</taxon>
        <taxon>Streptophyta</taxon>
        <taxon>Embryophyta</taxon>
        <taxon>Tracheophyta</taxon>
        <taxon>Spermatophyta</taxon>
        <taxon>Magnoliopsida</taxon>
        <taxon>eudicotyledons</taxon>
        <taxon>Gunneridae</taxon>
        <taxon>Pentapetalae</taxon>
        <taxon>rosids</taxon>
        <taxon>Vitales</taxon>
        <taxon>Vitaceae</taxon>
        <taxon>Viteae</taxon>
        <taxon>Vitis</taxon>
    </lineage>
</organism>
<accession>A0A438D051</accession>
<evidence type="ECO:0000313" key="2">
    <source>
        <dbReference type="Proteomes" id="UP000288805"/>
    </source>
</evidence>
<dbReference type="Proteomes" id="UP000288805">
    <property type="component" value="Unassembled WGS sequence"/>
</dbReference>
<protein>
    <submittedName>
        <fullName evidence="1">Putative ribonuclease H protein</fullName>
    </submittedName>
</protein>
<name>A0A438D051_VITVI</name>
<evidence type="ECO:0000313" key="1">
    <source>
        <dbReference type="EMBL" id="RVW28816.1"/>
    </source>
</evidence>
<gene>
    <name evidence="1" type="primary">VvCHDh000004_1055</name>
    <name evidence="1" type="ORF">CK203_096922</name>
</gene>
<sequence length="260" mass="30615">MPIYFISLFYFPRKVRLRLEKIQRDFLWGGGALVQRPHLVRWNLVCLEKRKGGLGVRNLALMNRALLSKWNWHYANEREAFWKQVISDKYGVEEGDWCTWAVSGRCGVGLWKAIRNEWLFLNSRLAYQVGSGRRVKFWKDKWCGDEPLCESFPSLFSISLSKDAWVSDVWNPDSDGEGWTPLFSRAFNDWEIEMVEHFMLKIQAFRVQREDEDRVVAFFAWEASWGKTLTLEQLQRRGYSMANSEGNSSWVAWSFCGENL</sequence>
<dbReference type="EMBL" id="QGNW01001877">
    <property type="protein sequence ID" value="RVW28816.1"/>
    <property type="molecule type" value="Genomic_DNA"/>
</dbReference>
<dbReference type="PANTHER" id="PTHR33116">
    <property type="entry name" value="REVERSE TRANSCRIPTASE ZINC-BINDING DOMAIN-CONTAINING PROTEIN-RELATED-RELATED"/>
    <property type="match status" value="1"/>
</dbReference>
<reference evidence="1 2" key="1">
    <citation type="journal article" date="2018" name="PLoS Genet.">
        <title>Population sequencing reveals clonal diversity and ancestral inbreeding in the grapevine cultivar Chardonnay.</title>
        <authorList>
            <person name="Roach M.J."/>
            <person name="Johnson D.L."/>
            <person name="Bohlmann J."/>
            <person name="van Vuuren H.J."/>
            <person name="Jones S.J."/>
            <person name="Pretorius I.S."/>
            <person name="Schmidt S.A."/>
            <person name="Borneman A.R."/>
        </authorList>
    </citation>
    <scope>NUCLEOTIDE SEQUENCE [LARGE SCALE GENOMIC DNA]</scope>
    <source>
        <strain evidence="2">cv. Chardonnay</strain>
        <tissue evidence="1">Leaf</tissue>
    </source>
</reference>
<dbReference type="PANTHER" id="PTHR33116:SF78">
    <property type="entry name" value="OS12G0587133 PROTEIN"/>
    <property type="match status" value="1"/>
</dbReference>
<proteinExistence type="predicted"/>
<comment type="caution">
    <text evidence="1">The sequence shown here is derived from an EMBL/GenBank/DDBJ whole genome shotgun (WGS) entry which is preliminary data.</text>
</comment>